<evidence type="ECO:0000313" key="2">
    <source>
        <dbReference type="EMBL" id="GAA2207172.1"/>
    </source>
</evidence>
<protein>
    <submittedName>
        <fullName evidence="2">Uncharacterized protein</fullName>
    </submittedName>
</protein>
<name>A0ABP5P5Z3_9ACTN</name>
<comment type="caution">
    <text evidence="2">The sequence shown here is derived from an EMBL/GenBank/DDBJ whole genome shotgun (WGS) entry which is preliminary data.</text>
</comment>
<reference evidence="3" key="1">
    <citation type="journal article" date="2019" name="Int. J. Syst. Evol. Microbiol.">
        <title>The Global Catalogue of Microorganisms (GCM) 10K type strain sequencing project: providing services to taxonomists for standard genome sequencing and annotation.</title>
        <authorList>
            <consortium name="The Broad Institute Genomics Platform"/>
            <consortium name="The Broad Institute Genome Sequencing Center for Infectious Disease"/>
            <person name="Wu L."/>
            <person name="Ma J."/>
        </authorList>
    </citation>
    <scope>NUCLEOTIDE SEQUENCE [LARGE SCALE GENOMIC DNA]</scope>
    <source>
        <strain evidence="3">JCM 16114</strain>
    </source>
</reference>
<keyword evidence="3" id="KW-1185">Reference proteome</keyword>
<feature type="transmembrane region" description="Helical" evidence="1">
    <location>
        <begin position="20"/>
        <end position="53"/>
    </location>
</feature>
<dbReference type="EMBL" id="BAAAQX010000005">
    <property type="protein sequence ID" value="GAA2207172.1"/>
    <property type="molecule type" value="Genomic_DNA"/>
</dbReference>
<sequence length="62" mass="5886">MTLTSGVRHDWRGSPVTVGLAVAAAAMGASVLAHLLLVGPAVALVGIGAAAVVAGYSTSGSV</sequence>
<proteinExistence type="predicted"/>
<evidence type="ECO:0000313" key="3">
    <source>
        <dbReference type="Proteomes" id="UP001499843"/>
    </source>
</evidence>
<keyword evidence="1" id="KW-0812">Transmembrane</keyword>
<keyword evidence="1" id="KW-0472">Membrane</keyword>
<dbReference type="RefSeq" id="WP_344474072.1">
    <property type="nucleotide sequence ID" value="NZ_BAAAQX010000005.1"/>
</dbReference>
<accession>A0ABP5P5Z3</accession>
<organism evidence="2 3">
    <name type="scientific">Nonomuraea monospora</name>
    <dbReference type="NCBI Taxonomy" id="568818"/>
    <lineage>
        <taxon>Bacteria</taxon>
        <taxon>Bacillati</taxon>
        <taxon>Actinomycetota</taxon>
        <taxon>Actinomycetes</taxon>
        <taxon>Streptosporangiales</taxon>
        <taxon>Streptosporangiaceae</taxon>
        <taxon>Nonomuraea</taxon>
    </lineage>
</organism>
<evidence type="ECO:0000256" key="1">
    <source>
        <dbReference type="SAM" id="Phobius"/>
    </source>
</evidence>
<gene>
    <name evidence="2" type="ORF">GCM10009850_026300</name>
</gene>
<dbReference type="Proteomes" id="UP001499843">
    <property type="component" value="Unassembled WGS sequence"/>
</dbReference>
<keyword evidence="1" id="KW-1133">Transmembrane helix</keyword>